<dbReference type="Gene3D" id="2.40.170.20">
    <property type="entry name" value="TonB-dependent receptor, beta-barrel domain"/>
    <property type="match status" value="1"/>
</dbReference>
<gene>
    <name evidence="9" type="ORF">SAMN02927921_02834</name>
</gene>
<accession>A0A1K1QSM4</accession>
<comment type="subcellular location">
    <subcellularLocation>
        <location evidence="1 7">Cell outer membrane</location>
        <topology evidence="1 7">Multi-pass membrane protein</topology>
    </subcellularLocation>
</comment>
<proteinExistence type="inferred from homology"/>
<sequence length="836" mass="95329">MLPLCFVCIPRIISAQHQKALSTVLPVLENHFQVKFSYADEDIAPYIIDKPDLRKPLLRILAEIEEQTALNFRKLNQRYYVISPDIKGVCISIRDALSKEPVVGATVEIKGTNRFTVTDTLGFFRFDEVPENTKLLIRSMGYKSTEVNAVFPENPPCNTLLLQPEYEELEEVVVKQYLTTGLDKKMDGSIEISTERFGILPGLVEPDILQTIQALPGVESVNETVSNINIRGGSHDQNLILWDGIKMYQSGHFFGLISAFNPYLTRNVSVIKNGASAFYGDGVSGTIDMHSSDEIDSSFGGGAGFNLIAADAFARIPLTKKLAVHLSARRSVTDLVSTPTYNSYFDRVFQHSKITDIENQEVAEDIDRKENFYFYDASIKVLYNPHEKHKIRANALFFKNSLLYDESSSSASESKKSTLDQQNLAFGASLESEWSSRLTSYVNTYYTKYNLDAANYTLFTDQRLLLNNEVLETGVRMHFNYRLTNTVHLRGGYQFYEVGISNTDDINVPRYRVKEKDVIQNHAFFSEFTYQSAEKKTYIRAGLRGNYIKKFEKYIYEPRLNIRQKLSRRLAVELQGEMRSQVTNQVIDLQRDFLGVEKRRWILSNDDDLPVTRSKQVSAGINYNRSSFYTGLEAFYKTVDGITTSGQEFQNEGQYLRTSGNYTSKGIEFLINKKTPHYSTWLSYTYAINTYNFDALTPSSFPNNLDIRHAVSFAGTYILHNWKIAMGINWRSGRPYTTPQQGNEVTERQTGNTINYNSSNSDRLPQFLRADLSSTYNFALGKKVNADLGIAILNIINKKNTLDIYYRLENDQSTDIQKVENRSLGITPNVTFRIFF</sequence>
<evidence type="ECO:0000259" key="8">
    <source>
        <dbReference type="Pfam" id="PF07715"/>
    </source>
</evidence>
<name>A0A1K1QSM4_9FLAO</name>
<keyword evidence="5 7" id="KW-0472">Membrane</keyword>
<evidence type="ECO:0000256" key="1">
    <source>
        <dbReference type="ARBA" id="ARBA00004571"/>
    </source>
</evidence>
<evidence type="ECO:0000256" key="2">
    <source>
        <dbReference type="ARBA" id="ARBA00022448"/>
    </source>
</evidence>
<keyword evidence="10" id="KW-1185">Reference proteome</keyword>
<dbReference type="Pfam" id="PF13715">
    <property type="entry name" value="CarbopepD_reg_2"/>
    <property type="match status" value="1"/>
</dbReference>
<dbReference type="PROSITE" id="PS52016">
    <property type="entry name" value="TONB_DEPENDENT_REC_3"/>
    <property type="match status" value="1"/>
</dbReference>
<dbReference type="SUPFAM" id="SSF56935">
    <property type="entry name" value="Porins"/>
    <property type="match status" value="1"/>
</dbReference>
<keyword evidence="4 7" id="KW-0812">Transmembrane</keyword>
<dbReference type="Gene3D" id="2.170.130.10">
    <property type="entry name" value="TonB-dependent receptor, plug domain"/>
    <property type="match status" value="1"/>
</dbReference>
<evidence type="ECO:0000313" key="9">
    <source>
        <dbReference type="EMBL" id="SFW62919.1"/>
    </source>
</evidence>
<evidence type="ECO:0000256" key="3">
    <source>
        <dbReference type="ARBA" id="ARBA00022452"/>
    </source>
</evidence>
<comment type="similarity">
    <text evidence="7">Belongs to the TonB-dependent receptor family.</text>
</comment>
<evidence type="ECO:0000256" key="4">
    <source>
        <dbReference type="ARBA" id="ARBA00022692"/>
    </source>
</evidence>
<organism evidence="9 10">
    <name type="scientific">Sinomicrobium oceani</name>
    <dbReference type="NCBI Taxonomy" id="1150368"/>
    <lineage>
        <taxon>Bacteria</taxon>
        <taxon>Pseudomonadati</taxon>
        <taxon>Bacteroidota</taxon>
        <taxon>Flavobacteriia</taxon>
        <taxon>Flavobacteriales</taxon>
        <taxon>Flavobacteriaceae</taxon>
        <taxon>Sinomicrobium</taxon>
    </lineage>
</organism>
<keyword evidence="2 7" id="KW-0813">Transport</keyword>
<feature type="domain" description="TonB-dependent receptor plug" evidence="8">
    <location>
        <begin position="208"/>
        <end position="285"/>
    </location>
</feature>
<dbReference type="Gene3D" id="2.60.40.1120">
    <property type="entry name" value="Carboxypeptidase-like, regulatory domain"/>
    <property type="match status" value="1"/>
</dbReference>
<dbReference type="Proteomes" id="UP000182248">
    <property type="component" value="Unassembled WGS sequence"/>
</dbReference>
<keyword evidence="9" id="KW-0675">Receptor</keyword>
<dbReference type="Pfam" id="PF07715">
    <property type="entry name" value="Plug"/>
    <property type="match status" value="1"/>
</dbReference>
<keyword evidence="6 7" id="KW-0998">Cell outer membrane</keyword>
<evidence type="ECO:0000256" key="7">
    <source>
        <dbReference type="PROSITE-ProRule" id="PRU01360"/>
    </source>
</evidence>
<keyword evidence="3 7" id="KW-1134">Transmembrane beta strand</keyword>
<dbReference type="GO" id="GO:0009279">
    <property type="term" value="C:cell outer membrane"/>
    <property type="evidence" value="ECO:0007669"/>
    <property type="project" value="UniProtKB-SubCell"/>
</dbReference>
<dbReference type="InterPro" id="IPR037066">
    <property type="entry name" value="Plug_dom_sf"/>
</dbReference>
<protein>
    <submittedName>
        <fullName evidence="9">Outer membrane receptor proteins, mostly Fe transport</fullName>
    </submittedName>
</protein>
<evidence type="ECO:0000313" key="10">
    <source>
        <dbReference type="Proteomes" id="UP000182248"/>
    </source>
</evidence>
<dbReference type="InterPro" id="IPR036942">
    <property type="entry name" value="Beta-barrel_TonB_sf"/>
</dbReference>
<evidence type="ECO:0000256" key="6">
    <source>
        <dbReference type="ARBA" id="ARBA00023237"/>
    </source>
</evidence>
<dbReference type="SUPFAM" id="SSF49464">
    <property type="entry name" value="Carboxypeptidase regulatory domain-like"/>
    <property type="match status" value="1"/>
</dbReference>
<evidence type="ECO:0000256" key="5">
    <source>
        <dbReference type="ARBA" id="ARBA00023136"/>
    </source>
</evidence>
<dbReference type="AlphaFoldDB" id="A0A1K1QSM4"/>
<dbReference type="STRING" id="1150368.SAMN02927921_02834"/>
<reference evidence="9 10" key="1">
    <citation type="submission" date="2016-11" db="EMBL/GenBank/DDBJ databases">
        <authorList>
            <person name="Jaros S."/>
            <person name="Januszkiewicz K."/>
            <person name="Wedrychowicz H."/>
        </authorList>
    </citation>
    <scope>NUCLEOTIDE SEQUENCE [LARGE SCALE GENOMIC DNA]</scope>
    <source>
        <strain evidence="9 10">CGMCC 1.12145</strain>
    </source>
</reference>
<dbReference type="InterPro" id="IPR039426">
    <property type="entry name" value="TonB-dep_rcpt-like"/>
</dbReference>
<dbReference type="InterPro" id="IPR012910">
    <property type="entry name" value="Plug_dom"/>
</dbReference>
<dbReference type="EMBL" id="FPJE01000015">
    <property type="protein sequence ID" value="SFW62919.1"/>
    <property type="molecule type" value="Genomic_DNA"/>
</dbReference>
<dbReference type="InterPro" id="IPR008969">
    <property type="entry name" value="CarboxyPept-like_regulatory"/>
</dbReference>